<keyword evidence="1" id="KW-1133">Transmembrane helix</keyword>
<dbReference type="OrthoDB" id="2380880at2"/>
<dbReference type="AlphaFoldDB" id="A0A372LV57"/>
<dbReference type="RefSeq" id="WP_117324775.1">
    <property type="nucleotide sequence ID" value="NZ_QVTE01000001.1"/>
</dbReference>
<sequence length="181" mass="20391">MNKTRKKIIINEILYWKKARLLPEQYCDYLLALYSEGEEIEVKTRDGKNTFLRMLPYLAIAIIVIGAICLTNFTQLPFKMQIAISAAAALLLLLFVYLFSSRKPLMQVSLIGASLMILAATVDSVEGFAPKNNTVLYSSLLANCLVWWGFGRKLSLLYFTIAGILGTVVICFFLARIAFKF</sequence>
<dbReference type="EMBL" id="QVTE01000001">
    <property type="protein sequence ID" value="RFU71702.1"/>
    <property type="molecule type" value="Genomic_DNA"/>
</dbReference>
<keyword evidence="3" id="KW-1185">Reference proteome</keyword>
<feature type="transmembrane region" description="Helical" evidence="1">
    <location>
        <begin position="54"/>
        <end position="73"/>
    </location>
</feature>
<feature type="transmembrane region" description="Helical" evidence="1">
    <location>
        <begin position="80"/>
        <end position="99"/>
    </location>
</feature>
<name>A0A372LV57_9BACI</name>
<comment type="caution">
    <text evidence="2">The sequence shown here is derived from an EMBL/GenBank/DDBJ whole genome shotgun (WGS) entry which is preliminary data.</text>
</comment>
<evidence type="ECO:0008006" key="4">
    <source>
        <dbReference type="Google" id="ProtNLM"/>
    </source>
</evidence>
<proteinExistence type="predicted"/>
<keyword evidence="1" id="KW-0812">Transmembrane</keyword>
<gene>
    <name evidence="2" type="ORF">D0469_00920</name>
</gene>
<evidence type="ECO:0000313" key="3">
    <source>
        <dbReference type="Proteomes" id="UP000264541"/>
    </source>
</evidence>
<keyword evidence="1" id="KW-0472">Membrane</keyword>
<organism evidence="2 3">
    <name type="scientific">Peribacillus saganii</name>
    <dbReference type="NCBI Taxonomy" id="2303992"/>
    <lineage>
        <taxon>Bacteria</taxon>
        <taxon>Bacillati</taxon>
        <taxon>Bacillota</taxon>
        <taxon>Bacilli</taxon>
        <taxon>Bacillales</taxon>
        <taxon>Bacillaceae</taxon>
        <taxon>Peribacillus</taxon>
    </lineage>
</organism>
<dbReference type="Proteomes" id="UP000264541">
    <property type="component" value="Unassembled WGS sequence"/>
</dbReference>
<evidence type="ECO:0000313" key="2">
    <source>
        <dbReference type="EMBL" id="RFU71702.1"/>
    </source>
</evidence>
<protein>
    <recommendedName>
        <fullName evidence="4">DUF2157 domain-containing protein</fullName>
    </recommendedName>
</protein>
<feature type="transmembrane region" description="Helical" evidence="1">
    <location>
        <begin position="105"/>
        <end position="122"/>
    </location>
</feature>
<reference evidence="2 3" key="1">
    <citation type="submission" date="2018-08" db="EMBL/GenBank/DDBJ databases">
        <title>Bacillus chawlae sp. nov., Bacillus glennii sp. nov., and Bacillus saganii sp. nov. Isolated from the Vehicle Assembly Building at Kennedy Space Center where the Viking Spacecraft were Assembled.</title>
        <authorList>
            <person name="Seuylemezian A."/>
            <person name="Vaishampayan P."/>
        </authorList>
    </citation>
    <scope>NUCLEOTIDE SEQUENCE [LARGE SCALE GENOMIC DNA]</scope>
    <source>
        <strain evidence="2 3">V47-23a</strain>
    </source>
</reference>
<accession>A0A372LV57</accession>
<evidence type="ECO:0000256" key="1">
    <source>
        <dbReference type="SAM" id="Phobius"/>
    </source>
</evidence>
<feature type="transmembrane region" description="Helical" evidence="1">
    <location>
        <begin position="156"/>
        <end position="179"/>
    </location>
</feature>